<evidence type="ECO:0000259" key="7">
    <source>
        <dbReference type="Pfam" id="PF00534"/>
    </source>
</evidence>
<dbReference type="EC" id="2.4.-.-" evidence="9"/>
<keyword evidence="4 9" id="KW-0328">Glycosyltransferase</keyword>
<keyword evidence="10" id="KW-1185">Reference proteome</keyword>
<comment type="subunit">
    <text evidence="2">Homodimer.</text>
</comment>
<dbReference type="InterPro" id="IPR049438">
    <property type="entry name" value="TreT_GT1"/>
</dbReference>
<evidence type="ECO:0000256" key="1">
    <source>
        <dbReference type="ARBA" id="ARBA00009481"/>
    </source>
</evidence>
<dbReference type="GO" id="GO:0016757">
    <property type="term" value="F:glycosyltransferase activity"/>
    <property type="evidence" value="ECO:0007669"/>
    <property type="project" value="UniProtKB-KW"/>
</dbReference>
<dbReference type="InterPro" id="IPR052078">
    <property type="entry name" value="Trehalose_Metab_GTase"/>
</dbReference>
<evidence type="ECO:0000256" key="5">
    <source>
        <dbReference type="ARBA" id="ARBA00022679"/>
    </source>
</evidence>
<organism evidence="9 10">
    <name type="scientific">Amycolatopsis pigmentata</name>
    <dbReference type="NCBI Taxonomy" id="450801"/>
    <lineage>
        <taxon>Bacteria</taxon>
        <taxon>Bacillati</taxon>
        <taxon>Actinomycetota</taxon>
        <taxon>Actinomycetes</taxon>
        <taxon>Pseudonocardiales</taxon>
        <taxon>Pseudonocardiaceae</taxon>
        <taxon>Amycolatopsis</taxon>
    </lineage>
</organism>
<evidence type="ECO:0000313" key="9">
    <source>
        <dbReference type="EMBL" id="MFD2420895.1"/>
    </source>
</evidence>
<dbReference type="Pfam" id="PF21269">
    <property type="entry name" value="TreT_GT1"/>
    <property type="match status" value="1"/>
</dbReference>
<comment type="caution">
    <text evidence="9">The sequence shown here is derived from an EMBL/GenBank/DDBJ whole genome shotgun (WGS) entry which is preliminary data.</text>
</comment>
<evidence type="ECO:0000256" key="2">
    <source>
        <dbReference type="ARBA" id="ARBA00011738"/>
    </source>
</evidence>
<dbReference type="Gene3D" id="3.40.50.2000">
    <property type="entry name" value="Glycogen Phosphorylase B"/>
    <property type="match status" value="2"/>
</dbReference>
<comment type="similarity">
    <text evidence="1">Belongs to the glycosyltransferase group 1 family. Glycosyltransferase 4 subfamily.</text>
</comment>
<evidence type="ECO:0000256" key="4">
    <source>
        <dbReference type="ARBA" id="ARBA00022676"/>
    </source>
</evidence>
<dbReference type="SUPFAM" id="SSF53756">
    <property type="entry name" value="UDP-Glycosyltransferase/glycogen phosphorylase"/>
    <property type="match status" value="1"/>
</dbReference>
<evidence type="ECO:0000256" key="6">
    <source>
        <dbReference type="ARBA" id="ARBA00023277"/>
    </source>
</evidence>
<keyword evidence="3" id="KW-0313">Glucose metabolism</keyword>
<proteinExistence type="inferred from homology"/>
<accession>A0ABW5G2S0</accession>
<dbReference type="InterPro" id="IPR001296">
    <property type="entry name" value="Glyco_trans_1"/>
</dbReference>
<dbReference type="PANTHER" id="PTHR47779">
    <property type="entry name" value="SYNTHASE (CCG-9), PUTATIVE (AFU_ORTHOLOGUE AFUA_3G12100)-RELATED"/>
    <property type="match status" value="1"/>
</dbReference>
<sequence length="459" mass="50292">MRSGYGVTRVEIPENGQGAEIPGEVLGPALRQRATMLAERLGTTRIWHVSSTATGGGVAELLWSSIAYQRVLGLPAHWLVTEAEPEFFRLTKRIHHGLHGHRIPAFTPEDEEFYRSVTARSAARLAEHVAPGDLALLHDPQTAGAVPSLVEAGVRIAWRCHVGTHGGGGALGATWEFLRPYLENVPHGVFTDAAFAPDYLPAARRSVITPSIDPGSPKNRELSAEQQRALLARIGLIPDSSNGDEPIGYTIQDEPLPHDVPVVTQVSRWDPLKDMLGVLRTFTEDLALYSRAHLLLAGPDPDDVADDPEGAAVFAEVRRTWETLPPDARARVHLVMLSLRDLTLNGLAVNAVQRRSTIVAQKSLEEGFGLTVTEAMWKARPLVVSGVGGLLVQIRDKSTGILVDPLDYPAFGKALDELLRRPGYAAELGRAARRDCRERFLVSRELTDYLELYTRMLDI</sequence>
<feature type="domain" description="Glycosyl transferase family 1" evidence="7">
    <location>
        <begin position="349"/>
        <end position="434"/>
    </location>
</feature>
<feature type="domain" description="Trehalose synthase N-terminal" evidence="8">
    <location>
        <begin position="48"/>
        <end position="196"/>
    </location>
</feature>
<dbReference type="Pfam" id="PF00534">
    <property type="entry name" value="Glycos_transf_1"/>
    <property type="match status" value="1"/>
</dbReference>
<evidence type="ECO:0000256" key="3">
    <source>
        <dbReference type="ARBA" id="ARBA00022526"/>
    </source>
</evidence>
<keyword evidence="5 9" id="KW-0808">Transferase</keyword>
<name>A0ABW5G2S0_9PSEU</name>
<dbReference type="RefSeq" id="WP_378269188.1">
    <property type="nucleotide sequence ID" value="NZ_JBHUKR010000021.1"/>
</dbReference>
<dbReference type="Proteomes" id="UP001597417">
    <property type="component" value="Unassembled WGS sequence"/>
</dbReference>
<gene>
    <name evidence="9" type="ORF">ACFSXZ_31655</name>
</gene>
<keyword evidence="6" id="KW-0119">Carbohydrate metabolism</keyword>
<dbReference type="PANTHER" id="PTHR47779:SF1">
    <property type="entry name" value="SYNTHASE (CCG-9), PUTATIVE (AFU_ORTHOLOGUE AFUA_3G12100)-RELATED"/>
    <property type="match status" value="1"/>
</dbReference>
<protein>
    <submittedName>
        <fullName evidence="9">Glycosyltransferase</fullName>
        <ecNumber evidence="9">2.4.-.-</ecNumber>
    </submittedName>
</protein>
<reference evidence="10" key="1">
    <citation type="journal article" date="2019" name="Int. J. Syst. Evol. Microbiol.">
        <title>The Global Catalogue of Microorganisms (GCM) 10K type strain sequencing project: providing services to taxonomists for standard genome sequencing and annotation.</title>
        <authorList>
            <consortium name="The Broad Institute Genomics Platform"/>
            <consortium name="The Broad Institute Genome Sequencing Center for Infectious Disease"/>
            <person name="Wu L."/>
            <person name="Ma J."/>
        </authorList>
    </citation>
    <scope>NUCLEOTIDE SEQUENCE [LARGE SCALE GENOMIC DNA]</scope>
    <source>
        <strain evidence="10">CGMCC 4.7645</strain>
    </source>
</reference>
<evidence type="ECO:0000313" key="10">
    <source>
        <dbReference type="Proteomes" id="UP001597417"/>
    </source>
</evidence>
<evidence type="ECO:0000259" key="8">
    <source>
        <dbReference type="Pfam" id="PF21269"/>
    </source>
</evidence>
<dbReference type="EMBL" id="JBHUKR010000021">
    <property type="protein sequence ID" value="MFD2420895.1"/>
    <property type="molecule type" value="Genomic_DNA"/>
</dbReference>